<reference evidence="3" key="1">
    <citation type="submission" date="2023-03" db="EMBL/GenBank/DDBJ databases">
        <title>Mesosutterella sp. nov. isolated from porcine feces.</title>
        <authorList>
            <person name="Yu S."/>
        </authorList>
    </citation>
    <scope>NUCLEOTIDE SEQUENCE</scope>
    <source>
        <strain evidence="3">AGMB02718</strain>
    </source>
</reference>
<accession>A0ABT7IQF9</accession>
<name>A0ABT7IQF9_9BURK</name>
<protein>
    <submittedName>
        <fullName evidence="3">Uncharacterized protein</fullName>
    </submittedName>
</protein>
<dbReference type="EMBL" id="JAKZJU020000001">
    <property type="protein sequence ID" value="MDL2058368.1"/>
    <property type="molecule type" value="Genomic_DNA"/>
</dbReference>
<dbReference type="Proteomes" id="UP001165481">
    <property type="component" value="Unassembled WGS sequence"/>
</dbReference>
<keyword evidence="4" id="KW-1185">Reference proteome</keyword>
<sequence length="279" mass="29071">MKRLYYSDASDTPPSPPKNPITTQYPQDGNRAKKQMPTVIGAYWYHMITEEFMAVIEQAGLEPSLTNLHQLADVFADFKTRAAGAEAYKTAAEAAATRAETAANGVVTETASKIKEIDAEGDKQVKAVQDAGSTVSSDIEAGKTALQTKLTELIAKLDTEGGTEAAYVKQQAQDILDQITTSESNAKTYAENAAASASSAATTVSDGKQAITDLQAAATAAVQAQQTTSVKAVSDAQSTAQTAVASAQSAAVSAVKAQETASLHTIETEMETIDLGGLS</sequence>
<comment type="caution">
    <text evidence="3">The sequence shown here is derived from an EMBL/GenBank/DDBJ whole genome shotgun (WGS) entry which is preliminary data.</text>
</comment>
<evidence type="ECO:0000313" key="3">
    <source>
        <dbReference type="EMBL" id="MDL2060604.1"/>
    </source>
</evidence>
<evidence type="ECO:0000313" key="4">
    <source>
        <dbReference type="Proteomes" id="UP001165481"/>
    </source>
</evidence>
<evidence type="ECO:0000256" key="1">
    <source>
        <dbReference type="SAM" id="MobiDB-lite"/>
    </source>
</evidence>
<dbReference type="EMBL" id="JAKZJU020000003">
    <property type="protein sequence ID" value="MDL2060604.1"/>
    <property type="molecule type" value="Genomic_DNA"/>
</dbReference>
<proteinExistence type="predicted"/>
<dbReference type="RefSeq" id="WP_243377347.1">
    <property type="nucleotide sequence ID" value="NZ_JAKZJU020000001.1"/>
</dbReference>
<evidence type="ECO:0000313" key="2">
    <source>
        <dbReference type="EMBL" id="MDL2058368.1"/>
    </source>
</evidence>
<feature type="region of interest" description="Disordered" evidence="1">
    <location>
        <begin position="1"/>
        <end position="32"/>
    </location>
</feature>
<organism evidence="3 4">
    <name type="scientific">Mesosutterella faecium</name>
    <dbReference type="NCBI Taxonomy" id="2925194"/>
    <lineage>
        <taxon>Bacteria</taxon>
        <taxon>Pseudomonadati</taxon>
        <taxon>Pseudomonadota</taxon>
        <taxon>Betaproteobacteria</taxon>
        <taxon>Burkholderiales</taxon>
        <taxon>Sutterellaceae</taxon>
        <taxon>Mesosutterella</taxon>
    </lineage>
</organism>
<gene>
    <name evidence="2" type="ORF">MUN46_000110</name>
    <name evidence="3" type="ORF">MUN46_011715</name>
</gene>